<dbReference type="Pfam" id="PF03006">
    <property type="entry name" value="HlyIII"/>
    <property type="match status" value="1"/>
</dbReference>
<comment type="similarity">
    <text evidence="2">Belongs to the UPF0073 (Hly-III) family.</text>
</comment>
<evidence type="ECO:0000256" key="5">
    <source>
        <dbReference type="ARBA" id="ARBA00022989"/>
    </source>
</evidence>
<feature type="transmembrane region" description="Helical" evidence="9">
    <location>
        <begin position="212"/>
        <end position="233"/>
    </location>
</feature>
<evidence type="ECO:0000256" key="1">
    <source>
        <dbReference type="ARBA" id="ARBA00004651"/>
    </source>
</evidence>
<dbReference type="InterPro" id="IPR004254">
    <property type="entry name" value="AdipoR/HlyIII-related"/>
</dbReference>
<accession>A0A7W0C758</accession>
<evidence type="ECO:0000256" key="6">
    <source>
        <dbReference type="ARBA" id="ARBA00023136"/>
    </source>
</evidence>
<evidence type="ECO:0000256" key="9">
    <source>
        <dbReference type="SAM" id="Phobius"/>
    </source>
</evidence>
<feature type="region of interest" description="Disordered" evidence="8">
    <location>
        <begin position="1"/>
        <end position="24"/>
    </location>
</feature>
<evidence type="ECO:0000256" key="8">
    <source>
        <dbReference type="SAM" id="MobiDB-lite"/>
    </source>
</evidence>
<evidence type="ECO:0000313" key="11">
    <source>
        <dbReference type="Proteomes" id="UP000525298"/>
    </source>
</evidence>
<dbReference type="RefSeq" id="WP_181550125.1">
    <property type="nucleotide sequence ID" value="NZ_JACDUS010000002.1"/>
</dbReference>
<dbReference type="InterPro" id="IPR005744">
    <property type="entry name" value="Hy-lIII"/>
</dbReference>
<feature type="binding site" evidence="7">
    <location>
        <position position="89"/>
    </location>
    <ligand>
        <name>Zn(2+)</name>
        <dbReference type="ChEBI" id="CHEBI:29105"/>
    </ligand>
</feature>
<keyword evidence="3" id="KW-1003">Cell membrane</keyword>
<feature type="transmembrane region" description="Helical" evidence="9">
    <location>
        <begin position="106"/>
        <end position="124"/>
    </location>
</feature>
<proteinExistence type="inferred from homology"/>
<keyword evidence="11" id="KW-1185">Reference proteome</keyword>
<keyword evidence="6 9" id="KW-0472">Membrane</keyword>
<evidence type="ECO:0000256" key="4">
    <source>
        <dbReference type="ARBA" id="ARBA00022692"/>
    </source>
</evidence>
<feature type="transmembrane region" description="Helical" evidence="9">
    <location>
        <begin position="184"/>
        <end position="203"/>
    </location>
</feature>
<dbReference type="PANTHER" id="PTHR20855">
    <property type="entry name" value="ADIPOR/PROGESTIN RECEPTOR-RELATED"/>
    <property type="match status" value="1"/>
</dbReference>
<dbReference type="AlphaFoldDB" id="A0A7W0C758"/>
<feature type="binding site" evidence="7">
    <location>
        <position position="215"/>
    </location>
    <ligand>
        <name>Zn(2+)</name>
        <dbReference type="ChEBI" id="CHEBI:29105"/>
    </ligand>
</feature>
<feature type="transmembrane region" description="Helical" evidence="9">
    <location>
        <begin position="35"/>
        <end position="59"/>
    </location>
</feature>
<dbReference type="GO" id="GO:0140911">
    <property type="term" value="F:pore-forming activity"/>
    <property type="evidence" value="ECO:0007669"/>
    <property type="project" value="InterPro"/>
</dbReference>
<protein>
    <submittedName>
        <fullName evidence="10">Hemolysin III</fullName>
    </submittedName>
</protein>
<comment type="caution">
    <text evidence="10">The sequence shown here is derived from an EMBL/GenBank/DDBJ whole genome shotgun (WGS) entry which is preliminary data.</text>
</comment>
<reference evidence="10 11" key="1">
    <citation type="submission" date="2020-07" db="EMBL/GenBank/DDBJ databases">
        <title>Genomic Encyclopedia of Type Strains, Phase IV (KMG-IV): sequencing the most valuable type-strain genomes for metagenomic binning, comparative biology and taxonomic classification.</title>
        <authorList>
            <person name="Goeker M."/>
        </authorList>
    </citation>
    <scope>NUCLEOTIDE SEQUENCE [LARGE SCALE GENOMIC DNA]</scope>
    <source>
        <strain evidence="10 11">DSM 17721</strain>
    </source>
</reference>
<dbReference type="Proteomes" id="UP000525298">
    <property type="component" value="Unassembled WGS sequence"/>
</dbReference>
<dbReference type="GO" id="GO:0005886">
    <property type="term" value="C:plasma membrane"/>
    <property type="evidence" value="ECO:0007669"/>
    <property type="project" value="UniProtKB-SubCell"/>
</dbReference>
<sequence>MNLIKPVQRNAVEGSGKADAPDRDGNRRYSFAEELANSVTHGVGAVLSIAALAVLLFLACKSGDVWHLVGFGVYGSCLLMLYLSSSLYHAVAGTRLKTLFRRLDHASIFLLIAGTYTPVLLIAMRGPWGWSLLALIWTMAAAGLIYELIYLGRHKFVSLTIYLAMGWLAIVAIKPMLAILPHGLLYWVVFGGLVYTGGVVFYVSKCLPFNHAIWHLFVLGGSALHFIGILIHLTPLS</sequence>
<organism evidence="10 11">
    <name type="scientific">Desulfosalsimonas propionicica</name>
    <dbReference type="NCBI Taxonomy" id="332175"/>
    <lineage>
        <taxon>Bacteria</taxon>
        <taxon>Pseudomonadati</taxon>
        <taxon>Thermodesulfobacteriota</taxon>
        <taxon>Desulfobacteria</taxon>
        <taxon>Desulfobacterales</taxon>
        <taxon>Desulfosalsimonadaceae</taxon>
        <taxon>Desulfosalsimonas</taxon>
    </lineage>
</organism>
<dbReference type="GO" id="GO:0046872">
    <property type="term" value="F:metal ion binding"/>
    <property type="evidence" value="ECO:0007669"/>
    <property type="project" value="UniProtKB-KW"/>
</dbReference>
<evidence type="ECO:0000313" key="10">
    <source>
        <dbReference type="EMBL" id="MBA2880440.1"/>
    </source>
</evidence>
<keyword evidence="7" id="KW-0862">Zinc</keyword>
<feature type="transmembrane region" description="Helical" evidence="9">
    <location>
        <begin position="156"/>
        <end position="178"/>
    </location>
</feature>
<keyword evidence="5 9" id="KW-1133">Transmembrane helix</keyword>
<evidence type="ECO:0000256" key="2">
    <source>
        <dbReference type="ARBA" id="ARBA00008488"/>
    </source>
</evidence>
<gene>
    <name evidence="10" type="ORF">HNR65_000758</name>
</gene>
<dbReference type="PANTHER" id="PTHR20855:SF3">
    <property type="entry name" value="LD03007P"/>
    <property type="match status" value="1"/>
</dbReference>
<dbReference type="NCBIfam" id="TIGR01065">
    <property type="entry name" value="hlyIII"/>
    <property type="match status" value="1"/>
</dbReference>
<keyword evidence="7" id="KW-0479">Metal-binding</keyword>
<feature type="binding site" evidence="7">
    <location>
        <position position="211"/>
    </location>
    <ligand>
        <name>Zn(2+)</name>
        <dbReference type="ChEBI" id="CHEBI:29105"/>
    </ligand>
</feature>
<feature type="transmembrane region" description="Helical" evidence="9">
    <location>
        <begin position="130"/>
        <end position="149"/>
    </location>
</feature>
<feature type="transmembrane region" description="Helical" evidence="9">
    <location>
        <begin position="65"/>
        <end position="85"/>
    </location>
</feature>
<evidence type="ECO:0000256" key="7">
    <source>
        <dbReference type="PIRSR" id="PIRSR604254-1"/>
    </source>
</evidence>
<keyword evidence="4 9" id="KW-0812">Transmembrane</keyword>
<evidence type="ECO:0000256" key="3">
    <source>
        <dbReference type="ARBA" id="ARBA00022475"/>
    </source>
</evidence>
<comment type="subcellular location">
    <subcellularLocation>
        <location evidence="1">Cell membrane</location>
        <topology evidence="1">Multi-pass membrane protein</topology>
    </subcellularLocation>
</comment>
<dbReference type="EMBL" id="JACDUS010000002">
    <property type="protein sequence ID" value="MBA2880440.1"/>
    <property type="molecule type" value="Genomic_DNA"/>
</dbReference>
<name>A0A7W0C758_9BACT</name>